<dbReference type="InterPro" id="IPR050317">
    <property type="entry name" value="Plant_Fungal_Acyltransferase"/>
</dbReference>
<keyword evidence="1" id="KW-0808">Transferase</keyword>
<organism evidence="2 3">
    <name type="scientific">Somion occarium</name>
    <dbReference type="NCBI Taxonomy" id="3059160"/>
    <lineage>
        <taxon>Eukaryota</taxon>
        <taxon>Fungi</taxon>
        <taxon>Dikarya</taxon>
        <taxon>Basidiomycota</taxon>
        <taxon>Agaricomycotina</taxon>
        <taxon>Agaricomycetes</taxon>
        <taxon>Polyporales</taxon>
        <taxon>Cerrenaceae</taxon>
        <taxon>Somion</taxon>
    </lineage>
</organism>
<reference evidence="3" key="1">
    <citation type="submission" date="2024-04" db="EMBL/GenBank/DDBJ databases">
        <authorList>
            <person name="Shaw F."/>
            <person name="Minotto A."/>
        </authorList>
    </citation>
    <scope>NUCLEOTIDE SEQUENCE [LARGE SCALE GENOMIC DNA]</scope>
</reference>
<keyword evidence="3" id="KW-1185">Reference proteome</keyword>
<sequence>MLAEQTKSNESRYIVRPTLPTRCEGQDALLYPPTDTLVLSFTMHGAWVLPTSIDIQRYMAALSNTLSIFAPVAGRLCKKPDTEKGKGDIFLKLNNAGVPVSVVNDYHTERFPMETVLVSPEDFEPWIDPIPFTDVIDHDEPLVRIRFTKLHKTGQMIYTICWLHALGDGYIGNLFTTYIAHFYRGANISNLPIPSYTKVFLPPPPADPAIAEKFLPLMKHLRDAKSPEELIPLILQSEERTTPVHISFTSAQIQTLTKRATAGVPGSAVAKLSRVDVLVAYLILQHNQVVSELHPDQELIDTVVNTIDYRGNPAFAPPVMFGNAAITLTCPSFSLPSLPPNAGPRDHELHFDRCLAAIALSIRAGTLQARNPEFLGTYLSFHNALCRKCYQEGLYQNLLPASDREITFNSSHLVDWRKGGDLFDPDSEFAGIRYIQFHSSALFERYIRVFRTNPAYIVADDGTGGYWDMSLNDGLEAAFRLDSSIAERFVARTKEDTKRGFSRVFSNL</sequence>
<gene>
    <name evidence="2" type="ORF">GFSPODELE1_LOCUS1103</name>
</gene>
<dbReference type="PANTHER" id="PTHR31642">
    <property type="entry name" value="TRICHOTHECENE 3-O-ACETYLTRANSFERASE"/>
    <property type="match status" value="1"/>
</dbReference>
<evidence type="ECO:0000313" key="3">
    <source>
        <dbReference type="Proteomes" id="UP001497453"/>
    </source>
</evidence>
<accession>A0ABP1CNT0</accession>
<dbReference type="EMBL" id="OZ037944">
    <property type="protein sequence ID" value="CAL1696234.1"/>
    <property type="molecule type" value="Genomic_DNA"/>
</dbReference>
<name>A0ABP1CNT0_9APHY</name>
<evidence type="ECO:0000313" key="2">
    <source>
        <dbReference type="EMBL" id="CAL1696234.1"/>
    </source>
</evidence>
<dbReference type="Gene3D" id="3.30.559.10">
    <property type="entry name" value="Chloramphenicol acetyltransferase-like domain"/>
    <property type="match status" value="2"/>
</dbReference>
<proteinExistence type="predicted"/>
<dbReference type="Proteomes" id="UP001497453">
    <property type="component" value="Chromosome 1"/>
</dbReference>
<dbReference type="Pfam" id="PF02458">
    <property type="entry name" value="Transferase"/>
    <property type="match status" value="1"/>
</dbReference>
<protein>
    <submittedName>
        <fullName evidence="2">Uncharacterized protein</fullName>
    </submittedName>
</protein>
<dbReference type="PANTHER" id="PTHR31642:SF310">
    <property type="entry name" value="FATTY ALCOHOL:CAFFEOYL-COA ACYLTRANSFERASE"/>
    <property type="match status" value="1"/>
</dbReference>
<evidence type="ECO:0000256" key="1">
    <source>
        <dbReference type="ARBA" id="ARBA00022679"/>
    </source>
</evidence>
<dbReference type="InterPro" id="IPR023213">
    <property type="entry name" value="CAT-like_dom_sf"/>
</dbReference>